<reference evidence="2 3" key="1">
    <citation type="journal article" date="2013" name="Nature">
        <title>Insights into bilaterian evolution from three spiralian genomes.</title>
        <authorList>
            <person name="Simakov O."/>
            <person name="Marletaz F."/>
            <person name="Cho S.J."/>
            <person name="Edsinger-Gonzales E."/>
            <person name="Havlak P."/>
            <person name="Hellsten U."/>
            <person name="Kuo D.H."/>
            <person name="Larsson T."/>
            <person name="Lv J."/>
            <person name="Arendt D."/>
            <person name="Savage R."/>
            <person name="Osoegawa K."/>
            <person name="de Jong P."/>
            <person name="Grimwood J."/>
            <person name="Chapman J.A."/>
            <person name="Shapiro H."/>
            <person name="Aerts A."/>
            <person name="Otillar R.P."/>
            <person name="Terry A.Y."/>
            <person name="Boore J.L."/>
            <person name="Grigoriev I.V."/>
            <person name="Lindberg D.R."/>
            <person name="Seaver E.C."/>
            <person name="Weisblat D.A."/>
            <person name="Putnam N.H."/>
            <person name="Rokhsar D.S."/>
        </authorList>
    </citation>
    <scope>NUCLEOTIDE SEQUENCE [LARGE SCALE GENOMIC DNA]</scope>
</reference>
<dbReference type="AlphaFoldDB" id="V4BD09"/>
<dbReference type="OrthoDB" id="10053382at2759"/>
<feature type="region of interest" description="Disordered" evidence="1">
    <location>
        <begin position="262"/>
        <end position="289"/>
    </location>
</feature>
<evidence type="ECO:0000256" key="1">
    <source>
        <dbReference type="SAM" id="MobiDB-lite"/>
    </source>
</evidence>
<sequence length="289" mass="33448">MTDNLTKEPNVLDADASKPVISIDKLEKSSLESKIRTDARQEIAEKDKKNADINPQNGENIDKNLKTCENPEAILQDIEDWNMDCQQLMKENKRIKAGLKMLLDEREKLLTENANLSEGVEKFHGQIQDLHVLLSRVDELEAENKDLKNAADKLQTEAENIRQEIIRKDQEHMEKLQFLKESHKDELKNLTDQMTATADYEKNILQEKISKNEKEILGLQMEKSQLQAQKVTELSDLKNEKLQHMKDEYEKEIKGLKRTIEDYQIGSRPSPRSRERLTLTTVGGKKRKS</sequence>
<dbReference type="CTD" id="20235709"/>
<protein>
    <submittedName>
        <fullName evidence="2">Uncharacterized protein</fullName>
    </submittedName>
</protein>
<dbReference type="OMA" id="MTKLNCV"/>
<dbReference type="GeneID" id="20235709"/>
<feature type="compositionally biased region" description="Basic and acidic residues" evidence="1">
    <location>
        <begin position="42"/>
        <end position="51"/>
    </location>
</feature>
<proteinExistence type="predicted"/>
<dbReference type="Proteomes" id="UP000030746">
    <property type="component" value="Unassembled WGS sequence"/>
</dbReference>
<name>V4BD09_LOTGI</name>
<dbReference type="EMBL" id="KB199650">
    <property type="protein sequence ID" value="ESP05691.1"/>
    <property type="molecule type" value="Genomic_DNA"/>
</dbReference>
<keyword evidence="3" id="KW-1185">Reference proteome</keyword>
<gene>
    <name evidence="2" type="ORF">LOTGIDRAFT_152558</name>
</gene>
<accession>V4BD09</accession>
<evidence type="ECO:0000313" key="2">
    <source>
        <dbReference type="EMBL" id="ESP05691.1"/>
    </source>
</evidence>
<dbReference type="RefSeq" id="XP_009044236.1">
    <property type="nucleotide sequence ID" value="XM_009045988.1"/>
</dbReference>
<evidence type="ECO:0000313" key="3">
    <source>
        <dbReference type="Proteomes" id="UP000030746"/>
    </source>
</evidence>
<dbReference type="KEGG" id="lgi:LOTGIDRAFT_152558"/>
<organism evidence="2 3">
    <name type="scientific">Lottia gigantea</name>
    <name type="common">Giant owl limpet</name>
    <dbReference type="NCBI Taxonomy" id="225164"/>
    <lineage>
        <taxon>Eukaryota</taxon>
        <taxon>Metazoa</taxon>
        <taxon>Spiralia</taxon>
        <taxon>Lophotrochozoa</taxon>
        <taxon>Mollusca</taxon>
        <taxon>Gastropoda</taxon>
        <taxon>Patellogastropoda</taxon>
        <taxon>Lottioidea</taxon>
        <taxon>Lottiidae</taxon>
        <taxon>Lottia</taxon>
    </lineage>
</organism>
<feature type="region of interest" description="Disordered" evidence="1">
    <location>
        <begin position="42"/>
        <end position="64"/>
    </location>
</feature>
<dbReference type="HOGENOM" id="CLU_964063_0_0_1"/>